<organism evidence="5 6">
    <name type="scientific">Aedes aegypti</name>
    <name type="common">Yellowfever mosquito</name>
    <name type="synonym">Culex aegypti</name>
    <dbReference type="NCBI Taxonomy" id="7159"/>
    <lineage>
        <taxon>Eukaryota</taxon>
        <taxon>Metazoa</taxon>
        <taxon>Ecdysozoa</taxon>
        <taxon>Arthropoda</taxon>
        <taxon>Hexapoda</taxon>
        <taxon>Insecta</taxon>
        <taxon>Pterygota</taxon>
        <taxon>Neoptera</taxon>
        <taxon>Endopterygota</taxon>
        <taxon>Diptera</taxon>
        <taxon>Nematocera</taxon>
        <taxon>Culicoidea</taxon>
        <taxon>Culicidae</taxon>
        <taxon>Culicinae</taxon>
        <taxon>Aedini</taxon>
        <taxon>Aedes</taxon>
        <taxon>Stegomyia</taxon>
    </lineage>
</organism>
<dbReference type="OrthoDB" id="5970at2759"/>
<keyword evidence="6" id="KW-1185">Reference proteome</keyword>
<accession>A0A903VUG3</accession>
<dbReference type="InterPro" id="IPR012677">
    <property type="entry name" value="Nucleotide-bd_a/b_plait_sf"/>
</dbReference>
<dbReference type="Gene3D" id="3.30.70.330">
    <property type="match status" value="1"/>
</dbReference>
<sequence>MDAAVSSSTDRSLQQNPAVRRRQMRQKVLNRIRKVNIKNKGAKSFYYFTYETVAADGKSKTSGSTASTYFFNGEPCEGDEQFLKQMKRSVFVTNVAAGTRKSEIKELFDRYGKIESIQLKARNGETIVGQQHISPYSPIVAIVKFSKKEEAEHACETKDGKYQAKLVDLRSNYGKIICCDLFECFFSELESLFRKENCIRVDNVDPKATKTELREYYNHFGTILGVSLETNDGSLILTDKEYQKLSYVCWLHSLSRRSEAKAAREMHEYIFRG</sequence>
<proteinExistence type="predicted"/>
<feature type="domain" description="RRM" evidence="4">
    <location>
        <begin position="88"/>
        <end position="176"/>
    </location>
</feature>
<feature type="region of interest" description="Disordered" evidence="3">
    <location>
        <begin position="1"/>
        <end position="23"/>
    </location>
</feature>
<dbReference type="InterPro" id="IPR035979">
    <property type="entry name" value="RBD_domain_sf"/>
</dbReference>
<keyword evidence="1 2" id="KW-0694">RNA-binding</keyword>
<dbReference type="Proteomes" id="UP000008820">
    <property type="component" value="Unassembled WGS sequence"/>
</dbReference>
<dbReference type="Pfam" id="PF00076">
    <property type="entry name" value="RRM_1"/>
    <property type="match status" value="1"/>
</dbReference>
<gene>
    <name evidence="5" type="primary">5576562</name>
</gene>
<evidence type="ECO:0000256" key="2">
    <source>
        <dbReference type="PROSITE-ProRule" id="PRU00176"/>
    </source>
</evidence>
<dbReference type="PROSITE" id="PS50102">
    <property type="entry name" value="RRM"/>
    <property type="match status" value="1"/>
</dbReference>
<evidence type="ECO:0000313" key="5">
    <source>
        <dbReference type="EnsemblMetazoa" id="AAEL028006-PA"/>
    </source>
</evidence>
<dbReference type="CDD" id="cd00590">
    <property type="entry name" value="RRM_SF"/>
    <property type="match status" value="1"/>
</dbReference>
<feature type="compositionally biased region" description="Polar residues" evidence="3">
    <location>
        <begin position="1"/>
        <end position="17"/>
    </location>
</feature>
<name>A0A903VUG3_AEDAE</name>
<dbReference type="SUPFAM" id="SSF54928">
    <property type="entry name" value="RNA-binding domain, RBD"/>
    <property type="match status" value="1"/>
</dbReference>
<dbReference type="GO" id="GO:0003723">
    <property type="term" value="F:RNA binding"/>
    <property type="evidence" value="ECO:0007669"/>
    <property type="project" value="UniProtKB-UniRule"/>
</dbReference>
<dbReference type="PANTHER" id="PTHR10352">
    <property type="entry name" value="EUKARYOTIC TRANSLATION INITIATION FACTOR 3 SUBUNIT G"/>
    <property type="match status" value="1"/>
</dbReference>
<evidence type="ECO:0000259" key="4">
    <source>
        <dbReference type="PROSITE" id="PS50102"/>
    </source>
</evidence>
<reference evidence="5" key="2">
    <citation type="submission" date="2022-10" db="UniProtKB">
        <authorList>
            <consortium name="EnsemblMetazoa"/>
        </authorList>
    </citation>
    <scope>IDENTIFICATION</scope>
    <source>
        <strain evidence="5">LVP_AGWG</strain>
    </source>
</reference>
<dbReference type="AlphaFoldDB" id="A0A903VUG3"/>
<dbReference type="EnsemblMetazoa" id="AAEL028006-RA">
    <property type="protein sequence ID" value="AAEL028006-PA"/>
    <property type="gene ID" value="AAEL028006"/>
</dbReference>
<dbReference type="InterPro" id="IPR000504">
    <property type="entry name" value="RRM_dom"/>
</dbReference>
<evidence type="ECO:0000256" key="1">
    <source>
        <dbReference type="ARBA" id="ARBA00022884"/>
    </source>
</evidence>
<protein>
    <recommendedName>
        <fullName evidence="4">RRM domain-containing protein</fullName>
    </recommendedName>
</protein>
<reference evidence="6" key="1">
    <citation type="submission" date="2017-06" db="EMBL/GenBank/DDBJ databases">
        <title>Aedes aegypti genome working group (AGWG) sequencing and assembly.</title>
        <authorList>
            <consortium name="Aedes aegypti Genome Working Group (AGWG)"/>
            <person name="Matthews B.J."/>
        </authorList>
    </citation>
    <scope>NUCLEOTIDE SEQUENCE [LARGE SCALE GENOMIC DNA]</scope>
    <source>
        <strain evidence="6">LVP_AGWG</strain>
    </source>
</reference>
<evidence type="ECO:0000256" key="3">
    <source>
        <dbReference type="SAM" id="MobiDB-lite"/>
    </source>
</evidence>
<evidence type="ECO:0000313" key="6">
    <source>
        <dbReference type="Proteomes" id="UP000008820"/>
    </source>
</evidence>